<sequence length="53" mass="5219">MWFVDGKAAEFLDSGPAGAIDIARGLAGSGGSLLEITAVLERALVGFAGGLVA</sequence>
<comment type="caution">
    <text evidence="1">The sequence shown here is derived from an EMBL/GenBank/DDBJ whole genome shotgun (WGS) entry which is preliminary data.</text>
</comment>
<accession>A0A316IA41</accession>
<proteinExistence type="predicted"/>
<reference evidence="1 2" key="1">
    <citation type="submission" date="2018-05" db="EMBL/GenBank/DDBJ databases">
        <title>Genomic Encyclopedia of Type Strains, Phase IV (KMG-IV): sequencing the most valuable type-strain genomes for metagenomic binning, comparative biology and taxonomic classification.</title>
        <authorList>
            <person name="Goeker M."/>
        </authorList>
    </citation>
    <scope>NUCLEOTIDE SEQUENCE [LARGE SCALE GENOMIC DNA]</scope>
    <source>
        <strain evidence="1 2">DSM 45480</strain>
    </source>
</reference>
<dbReference type="AlphaFoldDB" id="A0A316IA41"/>
<organism evidence="1 2">
    <name type="scientific">Lentzea atacamensis</name>
    <dbReference type="NCBI Taxonomy" id="531938"/>
    <lineage>
        <taxon>Bacteria</taxon>
        <taxon>Bacillati</taxon>
        <taxon>Actinomycetota</taxon>
        <taxon>Actinomycetes</taxon>
        <taxon>Pseudonocardiales</taxon>
        <taxon>Pseudonocardiaceae</taxon>
        <taxon>Lentzea</taxon>
    </lineage>
</organism>
<dbReference type="EMBL" id="QGHB01000002">
    <property type="protein sequence ID" value="PWK89503.1"/>
    <property type="molecule type" value="Genomic_DNA"/>
</dbReference>
<name>A0A316IA41_9PSEU</name>
<dbReference type="Proteomes" id="UP000246005">
    <property type="component" value="Unassembled WGS sequence"/>
</dbReference>
<evidence type="ECO:0000313" key="1">
    <source>
        <dbReference type="EMBL" id="PWK89503.1"/>
    </source>
</evidence>
<protein>
    <submittedName>
        <fullName evidence="1">Uncharacterized protein</fullName>
    </submittedName>
</protein>
<evidence type="ECO:0000313" key="2">
    <source>
        <dbReference type="Proteomes" id="UP000246005"/>
    </source>
</evidence>
<gene>
    <name evidence="1" type="ORF">C8D88_102777</name>
</gene>